<accession>A0A061RQW5</accession>
<feature type="non-terminal residue" evidence="1">
    <location>
        <position position="1"/>
    </location>
</feature>
<evidence type="ECO:0000313" key="1">
    <source>
        <dbReference type="EMBL" id="JAC73139.1"/>
    </source>
</evidence>
<protein>
    <submittedName>
        <fullName evidence="1">Uncharacterized protein</fullName>
    </submittedName>
</protein>
<gene>
    <name evidence="1" type="ORF">TSPGSL018_29643</name>
</gene>
<organism evidence="1">
    <name type="scientific">Tetraselmis sp. GSL018</name>
    <dbReference type="NCBI Taxonomy" id="582737"/>
    <lineage>
        <taxon>Eukaryota</taxon>
        <taxon>Viridiplantae</taxon>
        <taxon>Chlorophyta</taxon>
        <taxon>core chlorophytes</taxon>
        <taxon>Chlorodendrophyceae</taxon>
        <taxon>Chlorodendrales</taxon>
        <taxon>Chlorodendraceae</taxon>
        <taxon>Tetraselmis</taxon>
    </lineage>
</organism>
<dbReference type="EMBL" id="GBEZ01012783">
    <property type="protein sequence ID" value="JAC73139.1"/>
    <property type="molecule type" value="Transcribed_RNA"/>
</dbReference>
<feature type="non-terminal residue" evidence="1">
    <location>
        <position position="68"/>
    </location>
</feature>
<dbReference type="AlphaFoldDB" id="A0A061RQW5"/>
<name>A0A061RQW5_9CHLO</name>
<proteinExistence type="predicted"/>
<sequence>KEENMDRYVCKIPESVFQEVFQCVKHFNLQTKTYILGRECEGGTAKTFCRITESWKVVDFFFALQASQ</sequence>
<reference evidence="1" key="1">
    <citation type="submission" date="2014-05" db="EMBL/GenBank/DDBJ databases">
        <title>The transcriptome of the halophilic microalga Tetraselmis sp. GSL018 isolated from the Great Salt Lake, Utah.</title>
        <authorList>
            <person name="Jinkerson R.E."/>
            <person name="D'Adamo S."/>
            <person name="Posewitz M.C."/>
        </authorList>
    </citation>
    <scope>NUCLEOTIDE SEQUENCE</scope>
    <source>
        <strain evidence="1">GSL018</strain>
    </source>
</reference>